<reference evidence="1" key="1">
    <citation type="submission" date="2021-05" db="EMBL/GenBank/DDBJ databases">
        <authorList>
            <person name="Alioto T."/>
            <person name="Alioto T."/>
            <person name="Gomez Garrido J."/>
        </authorList>
    </citation>
    <scope>NUCLEOTIDE SEQUENCE</scope>
</reference>
<accession>A0A8D8BIX0</accession>
<dbReference type="EMBL" id="HBUE01078184">
    <property type="protein sequence ID" value="CAG6476282.1"/>
    <property type="molecule type" value="Transcribed_RNA"/>
</dbReference>
<name>A0A8D8BIX0_CULPI</name>
<sequence>MSKSYAGFRLATTRGEGSLKPPSSVVVLLLTMLGGRAPRPAAGTWKQMLETFLRRLTTPPTPWSAAVSLSSEREDFPLFSSAATPSSSSSLLAATSVMVDVVGAFSVGSFSCFSSSV</sequence>
<evidence type="ECO:0000313" key="1">
    <source>
        <dbReference type="EMBL" id="CAG6476282.1"/>
    </source>
</evidence>
<protein>
    <submittedName>
        <fullName evidence="1">(northern house mosquito) hypothetical protein</fullName>
    </submittedName>
</protein>
<dbReference type="AlphaFoldDB" id="A0A8D8BIX0"/>
<organism evidence="1">
    <name type="scientific">Culex pipiens</name>
    <name type="common">House mosquito</name>
    <dbReference type="NCBI Taxonomy" id="7175"/>
    <lineage>
        <taxon>Eukaryota</taxon>
        <taxon>Metazoa</taxon>
        <taxon>Ecdysozoa</taxon>
        <taxon>Arthropoda</taxon>
        <taxon>Hexapoda</taxon>
        <taxon>Insecta</taxon>
        <taxon>Pterygota</taxon>
        <taxon>Neoptera</taxon>
        <taxon>Endopterygota</taxon>
        <taxon>Diptera</taxon>
        <taxon>Nematocera</taxon>
        <taxon>Culicoidea</taxon>
        <taxon>Culicidae</taxon>
        <taxon>Culicinae</taxon>
        <taxon>Culicini</taxon>
        <taxon>Culex</taxon>
        <taxon>Culex</taxon>
    </lineage>
</organism>
<proteinExistence type="predicted"/>